<organism evidence="7 8">
    <name type="scientific">Abyssobacteria bacterium (strain SURF_5)</name>
    <dbReference type="NCBI Taxonomy" id="2093360"/>
    <lineage>
        <taxon>Bacteria</taxon>
        <taxon>Pseudomonadati</taxon>
        <taxon>Candidatus Hydrogenedentota</taxon>
        <taxon>Candidatus Abyssobacteria</taxon>
    </lineage>
</organism>
<keyword evidence="1" id="KW-0547">Nucleotide-binding</keyword>
<dbReference type="PROSITE" id="PS00675">
    <property type="entry name" value="SIGMA54_INTERACT_1"/>
    <property type="match status" value="1"/>
</dbReference>
<evidence type="ECO:0000256" key="5">
    <source>
        <dbReference type="ARBA" id="ARBA00023163"/>
    </source>
</evidence>
<evidence type="ECO:0000256" key="2">
    <source>
        <dbReference type="ARBA" id="ARBA00022840"/>
    </source>
</evidence>
<dbReference type="SMART" id="SM00065">
    <property type="entry name" value="GAF"/>
    <property type="match status" value="1"/>
</dbReference>
<reference evidence="7 8" key="1">
    <citation type="journal article" date="2017" name="ISME J.">
        <title>Energy and carbon metabolisms in a deep terrestrial subsurface fluid microbial community.</title>
        <authorList>
            <person name="Momper L."/>
            <person name="Jungbluth S.P."/>
            <person name="Lee M.D."/>
            <person name="Amend J.P."/>
        </authorList>
    </citation>
    <scope>NUCLEOTIDE SEQUENCE [LARGE SCALE GENOMIC DNA]</scope>
    <source>
        <strain evidence="7">SURF_5</strain>
    </source>
</reference>
<dbReference type="InterPro" id="IPR058031">
    <property type="entry name" value="AAA_lid_NorR"/>
</dbReference>
<dbReference type="SUPFAM" id="SSF46689">
    <property type="entry name" value="Homeodomain-like"/>
    <property type="match status" value="1"/>
</dbReference>
<evidence type="ECO:0000259" key="6">
    <source>
        <dbReference type="PROSITE" id="PS50045"/>
    </source>
</evidence>
<dbReference type="InterPro" id="IPR027417">
    <property type="entry name" value="P-loop_NTPase"/>
</dbReference>
<dbReference type="AlphaFoldDB" id="A0A3A4NXU5"/>
<dbReference type="SMART" id="SM00382">
    <property type="entry name" value="AAA"/>
    <property type="match status" value="1"/>
</dbReference>
<keyword evidence="4" id="KW-0238">DNA-binding</keyword>
<dbReference type="InterPro" id="IPR025944">
    <property type="entry name" value="Sigma_54_int_dom_CS"/>
</dbReference>
<dbReference type="EMBL" id="QZKU01000024">
    <property type="protein sequence ID" value="RJP25348.1"/>
    <property type="molecule type" value="Genomic_DNA"/>
</dbReference>
<dbReference type="GO" id="GO:0043565">
    <property type="term" value="F:sequence-specific DNA binding"/>
    <property type="evidence" value="ECO:0007669"/>
    <property type="project" value="InterPro"/>
</dbReference>
<dbReference type="InterPro" id="IPR003593">
    <property type="entry name" value="AAA+_ATPase"/>
</dbReference>
<dbReference type="Gene3D" id="1.10.10.60">
    <property type="entry name" value="Homeodomain-like"/>
    <property type="match status" value="1"/>
</dbReference>
<evidence type="ECO:0000313" key="8">
    <source>
        <dbReference type="Proteomes" id="UP000265882"/>
    </source>
</evidence>
<dbReference type="InterPro" id="IPR003018">
    <property type="entry name" value="GAF"/>
</dbReference>
<dbReference type="Pfam" id="PF01590">
    <property type="entry name" value="GAF"/>
    <property type="match status" value="1"/>
</dbReference>
<dbReference type="PRINTS" id="PR01657">
    <property type="entry name" value="MCMFAMILY"/>
</dbReference>
<dbReference type="FunFam" id="3.40.50.300:FF:000006">
    <property type="entry name" value="DNA-binding transcriptional regulator NtrC"/>
    <property type="match status" value="1"/>
</dbReference>
<dbReference type="InterPro" id="IPR001208">
    <property type="entry name" value="MCM_dom"/>
</dbReference>
<dbReference type="InterPro" id="IPR029016">
    <property type="entry name" value="GAF-like_dom_sf"/>
</dbReference>
<dbReference type="SUPFAM" id="SSF55781">
    <property type="entry name" value="GAF domain-like"/>
    <property type="match status" value="1"/>
</dbReference>
<proteinExistence type="predicted"/>
<keyword evidence="3" id="KW-0805">Transcription regulation</keyword>
<comment type="caution">
    <text evidence="7">The sequence shown here is derived from an EMBL/GenBank/DDBJ whole genome shotgun (WGS) entry which is preliminary data.</text>
</comment>
<dbReference type="GO" id="GO:0005524">
    <property type="term" value="F:ATP binding"/>
    <property type="evidence" value="ECO:0007669"/>
    <property type="project" value="UniProtKB-KW"/>
</dbReference>
<dbReference type="PRINTS" id="PR01590">
    <property type="entry name" value="HTHFIS"/>
</dbReference>
<evidence type="ECO:0000313" key="7">
    <source>
        <dbReference type="EMBL" id="RJP25348.1"/>
    </source>
</evidence>
<dbReference type="CDD" id="cd00009">
    <property type="entry name" value="AAA"/>
    <property type="match status" value="1"/>
</dbReference>
<dbReference type="SUPFAM" id="SSF52540">
    <property type="entry name" value="P-loop containing nucleoside triphosphate hydrolases"/>
    <property type="match status" value="1"/>
</dbReference>
<dbReference type="Pfam" id="PF00158">
    <property type="entry name" value="Sigma54_activat"/>
    <property type="match status" value="1"/>
</dbReference>
<protein>
    <submittedName>
        <fullName evidence="7">GAF domain-containing protein</fullName>
    </submittedName>
</protein>
<dbReference type="PROSITE" id="PS50045">
    <property type="entry name" value="SIGMA54_INTERACT_4"/>
    <property type="match status" value="1"/>
</dbReference>
<dbReference type="InterPro" id="IPR002078">
    <property type="entry name" value="Sigma_54_int"/>
</dbReference>
<accession>A0A3A4NXU5</accession>
<name>A0A3A4NXU5_ABYX5</name>
<dbReference type="PROSITE" id="PS00688">
    <property type="entry name" value="SIGMA54_INTERACT_3"/>
    <property type="match status" value="1"/>
</dbReference>
<dbReference type="GO" id="GO:0006355">
    <property type="term" value="P:regulation of DNA-templated transcription"/>
    <property type="evidence" value="ECO:0007669"/>
    <property type="project" value="InterPro"/>
</dbReference>
<keyword evidence="5" id="KW-0804">Transcription</keyword>
<dbReference type="PANTHER" id="PTHR32071:SF21">
    <property type="entry name" value="TRANSCRIPTIONAL REGULATORY PROTEIN FLGR"/>
    <property type="match status" value="1"/>
</dbReference>
<keyword evidence="2" id="KW-0067">ATP-binding</keyword>
<dbReference type="InterPro" id="IPR009057">
    <property type="entry name" value="Homeodomain-like_sf"/>
</dbReference>
<evidence type="ECO:0000256" key="3">
    <source>
        <dbReference type="ARBA" id="ARBA00023015"/>
    </source>
</evidence>
<dbReference type="InterPro" id="IPR002197">
    <property type="entry name" value="HTH_Fis"/>
</dbReference>
<dbReference type="Pfam" id="PF02954">
    <property type="entry name" value="HTH_8"/>
    <property type="match status" value="1"/>
</dbReference>
<evidence type="ECO:0000256" key="4">
    <source>
        <dbReference type="ARBA" id="ARBA00023125"/>
    </source>
</evidence>
<feature type="domain" description="Sigma-54 factor interaction" evidence="6">
    <location>
        <begin position="190"/>
        <end position="419"/>
    </location>
</feature>
<dbReference type="Proteomes" id="UP000265882">
    <property type="component" value="Unassembled WGS sequence"/>
</dbReference>
<gene>
    <name evidence="7" type="ORF">C4520_02625</name>
</gene>
<dbReference type="PANTHER" id="PTHR32071">
    <property type="entry name" value="TRANSCRIPTIONAL REGULATORY PROTEIN"/>
    <property type="match status" value="1"/>
</dbReference>
<dbReference type="Gene3D" id="3.40.50.300">
    <property type="entry name" value="P-loop containing nucleotide triphosphate hydrolases"/>
    <property type="match status" value="1"/>
</dbReference>
<dbReference type="Pfam" id="PF25601">
    <property type="entry name" value="AAA_lid_14"/>
    <property type="match status" value="1"/>
</dbReference>
<dbReference type="Gene3D" id="3.30.450.40">
    <property type="match status" value="1"/>
</dbReference>
<sequence>MPAPAQSDRYHKLVEISNLINSTIEIDSLLDLVIDTVSSALDAEGCSLVLRQPGTDELQFRHASGAAKEEVKKIRLKLGEGVAGLVALDGRPILIPDARSDSRVRHDISRKVGMPVRSMLCAPLSVGGKLVGSIEVLNPRNKPSFDEEDLKFLTAVSESIAISVRNARLFDLVSSEKEALSRALGLHPTIVGNSEAMQSIFAMIYRIMRTDVTVLITGETGTGKGLLARFIHENSPRRHQLIVEVNCAAIPETLIESELFGHEKGAFTGATYQRKGKFELADNGTLCLDEIGDLSPRAQAKLLRAIEEQQFERIGSNTTITTDVRLIATTNRDLALAVKAGDFREDLYYRLNQIQIHLPSLKERREDIMLIVEHYLEQYSRQFDKKIASISVPAKNFLLDYDWPGNVRELKNMLKRALLLCDEDEIKCEHLPLLIQPGSEKETVAGAQMFPNLNDLEKTHIIAALQRAEGVKKKAAEMLGISRSTLDRKIEAHKIVL</sequence>
<dbReference type="Gene3D" id="1.10.8.60">
    <property type="match status" value="1"/>
</dbReference>
<evidence type="ECO:0000256" key="1">
    <source>
        <dbReference type="ARBA" id="ARBA00022741"/>
    </source>
</evidence>
<dbReference type="InterPro" id="IPR025662">
    <property type="entry name" value="Sigma_54_int_dom_ATP-bd_1"/>
</dbReference>